<evidence type="ECO:0000313" key="2">
    <source>
        <dbReference type="EMBL" id="KAK7681650.1"/>
    </source>
</evidence>
<feature type="domain" description="F-box" evidence="1">
    <location>
        <begin position="1"/>
        <end position="51"/>
    </location>
</feature>
<dbReference type="PROSITE" id="PS50181">
    <property type="entry name" value="FBOX"/>
    <property type="match status" value="1"/>
</dbReference>
<evidence type="ECO:0000259" key="1">
    <source>
        <dbReference type="PROSITE" id="PS50181"/>
    </source>
</evidence>
<reference evidence="2 3" key="1">
    <citation type="submission" date="2022-09" db="EMBL/GenBank/DDBJ databases">
        <authorList>
            <person name="Palmer J.M."/>
        </authorList>
    </citation>
    <scope>NUCLEOTIDE SEQUENCE [LARGE SCALE GENOMIC DNA]</scope>
    <source>
        <strain evidence="2 3">DSM 7382</strain>
    </source>
</reference>
<dbReference type="AlphaFoldDB" id="A0AAW0FRU8"/>
<protein>
    <recommendedName>
        <fullName evidence="1">F-box domain-containing protein</fullName>
    </recommendedName>
</protein>
<gene>
    <name evidence="2" type="ORF">QCA50_015384</name>
</gene>
<keyword evidence="3" id="KW-1185">Reference proteome</keyword>
<dbReference type="InterPro" id="IPR036047">
    <property type="entry name" value="F-box-like_dom_sf"/>
</dbReference>
<sequence length="402" mass="46729">MASVQDLPIEIIQQILLEADPLDVASFSRTCHAYHSIIYDPPNSTSFWRELYLRQPLDDPRKCYNELGNPVYNDTDPSNIVVDWKGRLQRFTRAKTVVNVPGLCRIENGERREIYRTLVDAIREMPPMRDDDDDSHSLTAAYVASLLVGSRFLDNDRWLDALDLEERQLRARLHTYFGITQQDLFLPHLSEARGAVYALRSWKPENFYGPFFKDRSGRVDWEMMLHIHLVMSMHVCIALGLTDWKERIQNGRYFVYPMSLVFCQAWIPRGLVVDEVEDWAGVTGIWDCAFCFIDHRELLEYNYINANATLSENIPLDTTLFEDPDFIEIYRKITIKFHLVRSEPDPEHPTRPKLFIEGGLGGTPQMNGWIAMTPDDQVRWHFESGDPGNAVWSSEGHTSWRR</sequence>
<dbReference type="InterPro" id="IPR001810">
    <property type="entry name" value="F-box_dom"/>
</dbReference>
<name>A0AAW0FRU8_9APHY</name>
<organism evidence="2 3">
    <name type="scientific">Cerrena zonata</name>
    <dbReference type="NCBI Taxonomy" id="2478898"/>
    <lineage>
        <taxon>Eukaryota</taxon>
        <taxon>Fungi</taxon>
        <taxon>Dikarya</taxon>
        <taxon>Basidiomycota</taxon>
        <taxon>Agaricomycotina</taxon>
        <taxon>Agaricomycetes</taxon>
        <taxon>Polyporales</taxon>
        <taxon>Cerrenaceae</taxon>
        <taxon>Cerrena</taxon>
    </lineage>
</organism>
<dbReference type="Proteomes" id="UP001385951">
    <property type="component" value="Unassembled WGS sequence"/>
</dbReference>
<evidence type="ECO:0000313" key="3">
    <source>
        <dbReference type="Proteomes" id="UP001385951"/>
    </source>
</evidence>
<dbReference type="Pfam" id="PF12937">
    <property type="entry name" value="F-box-like"/>
    <property type="match status" value="1"/>
</dbReference>
<comment type="caution">
    <text evidence="2">The sequence shown here is derived from an EMBL/GenBank/DDBJ whole genome shotgun (WGS) entry which is preliminary data.</text>
</comment>
<accession>A0AAW0FRU8</accession>
<dbReference type="SUPFAM" id="SSF81383">
    <property type="entry name" value="F-box domain"/>
    <property type="match status" value="1"/>
</dbReference>
<proteinExistence type="predicted"/>
<dbReference type="Gene3D" id="1.20.1280.50">
    <property type="match status" value="1"/>
</dbReference>
<dbReference type="EMBL" id="JASBNA010000040">
    <property type="protein sequence ID" value="KAK7681650.1"/>
    <property type="molecule type" value="Genomic_DNA"/>
</dbReference>